<dbReference type="PANTHER" id="PTHR12991:SF10">
    <property type="entry name" value="GATOR COMPLEX PROTEIN NPRL2"/>
    <property type="match status" value="1"/>
</dbReference>
<comment type="similarity">
    <text evidence="1">Belongs to the NPR2 family.</text>
</comment>
<dbReference type="Proteomes" id="UP000237246">
    <property type="component" value="Unassembled WGS sequence"/>
</dbReference>
<dbReference type="AlphaFoldDB" id="A0A2P4SX99"/>
<dbReference type="GO" id="GO:1904262">
    <property type="term" value="P:negative regulation of TORC1 signaling"/>
    <property type="evidence" value="ECO:0007669"/>
    <property type="project" value="TreeGrafter"/>
</dbReference>
<dbReference type="EMBL" id="PPHD01018172">
    <property type="protein sequence ID" value="POI28745.1"/>
    <property type="molecule type" value="Genomic_DNA"/>
</dbReference>
<dbReference type="GO" id="GO:0005096">
    <property type="term" value="F:GTPase activator activity"/>
    <property type="evidence" value="ECO:0007669"/>
    <property type="project" value="TreeGrafter"/>
</dbReference>
<dbReference type="GO" id="GO:1990130">
    <property type="term" value="C:GATOR1 complex"/>
    <property type="evidence" value="ECO:0007669"/>
    <property type="project" value="TreeGrafter"/>
</dbReference>
<protein>
    <recommendedName>
        <fullName evidence="4">Nitrogen permease regulator 2-like protein</fullName>
    </recommendedName>
</protein>
<keyword evidence="3" id="KW-1185">Reference proteome</keyword>
<dbReference type="GO" id="GO:0034198">
    <property type="term" value="P:cellular response to amino acid starvation"/>
    <property type="evidence" value="ECO:0007669"/>
    <property type="project" value="TreeGrafter"/>
</dbReference>
<evidence type="ECO:0008006" key="4">
    <source>
        <dbReference type="Google" id="ProtNLM"/>
    </source>
</evidence>
<name>A0A2P4SX99_BAMTH</name>
<evidence type="ECO:0000313" key="3">
    <source>
        <dbReference type="Proteomes" id="UP000237246"/>
    </source>
</evidence>
<dbReference type="PANTHER" id="PTHR12991">
    <property type="entry name" value="NITROGEN PERMEASE REGULATOR 2/TUMOR SUPPRESSOR CANDIDATE 4"/>
    <property type="match status" value="1"/>
</dbReference>
<reference evidence="2 3" key="1">
    <citation type="submission" date="2018-01" db="EMBL/GenBank/DDBJ databases">
        <title>Comparison of the Chinese Bamboo Partridge and Red Junglefowl genome sequences highlights the importance of demography in genome evolution.</title>
        <authorList>
            <person name="Tiley G.P."/>
            <person name="Kimball R.T."/>
            <person name="Braun E.L."/>
            <person name="Burleigh J.G."/>
        </authorList>
    </citation>
    <scope>NUCLEOTIDE SEQUENCE [LARGE SCALE GENOMIC DNA]</scope>
    <source>
        <strain evidence="2">RTK389</strain>
        <tissue evidence="2">Blood</tissue>
    </source>
</reference>
<dbReference type="GO" id="GO:0005774">
    <property type="term" value="C:vacuolar membrane"/>
    <property type="evidence" value="ECO:0007669"/>
    <property type="project" value="TreeGrafter"/>
</dbReference>
<dbReference type="GO" id="GO:0010508">
    <property type="term" value="P:positive regulation of autophagy"/>
    <property type="evidence" value="ECO:0007669"/>
    <property type="project" value="TreeGrafter"/>
</dbReference>
<accession>A0A2P4SX99</accession>
<proteinExistence type="inferred from homology"/>
<sequence>MEKKLIGCPVCIEHKKYSRNALLFNLGFVCDARAKACALEPIVKKLAGCSGATDGKLQRYLCELKLIFPPDESNTIHLKVIEQRPDPQIVQEYDVPVFTQNKDDFFNSQWDLTTQQILPYIDGFRHVQKISAEADVELNLVRIAVQNLLYYGVVTLVSILQYSNVYCTTPKVQDVVDDKCLQEECLSYVTKPGHKRASLRDVFQLYCGLSPGTTVRDLISRYTLQLQRVDERRLIQFGLMKGLIRRLQKYPVKVARDERSHPARLYTGCHSYDEICCKTGG</sequence>
<dbReference type="InterPro" id="IPR009348">
    <property type="entry name" value="NPR2-like"/>
</dbReference>
<comment type="caution">
    <text evidence="2">The sequence shown here is derived from an EMBL/GenBank/DDBJ whole genome shotgun (WGS) entry which is preliminary data.</text>
</comment>
<evidence type="ECO:0000256" key="1">
    <source>
        <dbReference type="ARBA" id="ARBA00008433"/>
    </source>
</evidence>
<gene>
    <name evidence="2" type="ORF">CIB84_007506</name>
</gene>
<organism evidence="2 3">
    <name type="scientific">Bambusicola thoracicus</name>
    <name type="common">Chinese bamboo-partridge</name>
    <name type="synonym">Perdix thoracica</name>
    <dbReference type="NCBI Taxonomy" id="9083"/>
    <lineage>
        <taxon>Eukaryota</taxon>
        <taxon>Metazoa</taxon>
        <taxon>Chordata</taxon>
        <taxon>Craniata</taxon>
        <taxon>Vertebrata</taxon>
        <taxon>Euteleostomi</taxon>
        <taxon>Archelosauria</taxon>
        <taxon>Archosauria</taxon>
        <taxon>Dinosauria</taxon>
        <taxon>Saurischia</taxon>
        <taxon>Theropoda</taxon>
        <taxon>Coelurosauria</taxon>
        <taxon>Aves</taxon>
        <taxon>Neognathae</taxon>
        <taxon>Galloanserae</taxon>
        <taxon>Galliformes</taxon>
        <taxon>Phasianidae</taxon>
        <taxon>Perdicinae</taxon>
        <taxon>Bambusicola</taxon>
    </lineage>
</organism>
<dbReference type="OrthoDB" id="338854at2759"/>
<dbReference type="Pfam" id="PF06218">
    <property type="entry name" value="NPR2"/>
    <property type="match status" value="3"/>
</dbReference>
<evidence type="ECO:0000313" key="2">
    <source>
        <dbReference type="EMBL" id="POI28745.1"/>
    </source>
</evidence>